<feature type="region of interest" description="Disordered" evidence="7">
    <location>
        <begin position="153"/>
        <end position="180"/>
    </location>
</feature>
<feature type="domain" description="Myb-like" evidence="8">
    <location>
        <begin position="44"/>
        <end position="100"/>
    </location>
</feature>
<dbReference type="EMBL" id="JABTTQ020003477">
    <property type="protein sequence ID" value="KAK6116940.1"/>
    <property type="molecule type" value="Genomic_DNA"/>
</dbReference>
<comment type="subcellular location">
    <subcellularLocation>
        <location evidence="1">Nucleus</location>
    </subcellularLocation>
</comment>
<dbReference type="PANTHER" id="PTHR21654">
    <property type="entry name" value="FI21293P1"/>
    <property type="match status" value="1"/>
</dbReference>
<keyword evidence="3" id="KW-0238">DNA-binding</keyword>
<dbReference type="SMART" id="SM00717">
    <property type="entry name" value="SANT"/>
    <property type="match status" value="1"/>
</dbReference>
<feature type="compositionally biased region" description="Low complexity" evidence="7">
    <location>
        <begin position="10"/>
        <end position="19"/>
    </location>
</feature>
<keyword evidence="5" id="KW-0539">Nucleus</keyword>
<evidence type="ECO:0000256" key="4">
    <source>
        <dbReference type="ARBA" id="ARBA00023163"/>
    </source>
</evidence>
<dbReference type="PROSITE" id="PS50090">
    <property type="entry name" value="MYB_LIKE"/>
    <property type="match status" value="1"/>
</dbReference>
<evidence type="ECO:0000256" key="1">
    <source>
        <dbReference type="ARBA" id="ARBA00004123"/>
    </source>
</evidence>
<name>A0ABR0U412_REHGL</name>
<dbReference type="PANTHER" id="PTHR21654:SF84">
    <property type="entry name" value="SI:DKEY-66I24.7"/>
    <property type="match status" value="1"/>
</dbReference>
<protein>
    <recommendedName>
        <fullName evidence="8">Myb-like domain-containing protein</fullName>
    </recommendedName>
</protein>
<evidence type="ECO:0000313" key="9">
    <source>
        <dbReference type="EMBL" id="KAK6116940.1"/>
    </source>
</evidence>
<keyword evidence="4" id="KW-0804">Transcription</keyword>
<gene>
    <name evidence="9" type="ORF">DH2020_049315</name>
</gene>
<feature type="compositionally biased region" description="Acidic residues" evidence="7">
    <location>
        <begin position="165"/>
        <end position="175"/>
    </location>
</feature>
<evidence type="ECO:0000256" key="6">
    <source>
        <dbReference type="SAM" id="Coils"/>
    </source>
</evidence>
<keyword evidence="2" id="KW-0805">Transcription regulation</keyword>
<evidence type="ECO:0000256" key="7">
    <source>
        <dbReference type="SAM" id="MobiDB-lite"/>
    </source>
</evidence>
<dbReference type="Proteomes" id="UP001318860">
    <property type="component" value="Unassembled WGS sequence"/>
</dbReference>
<organism evidence="9 10">
    <name type="scientific">Rehmannia glutinosa</name>
    <name type="common">Chinese foxglove</name>
    <dbReference type="NCBI Taxonomy" id="99300"/>
    <lineage>
        <taxon>Eukaryota</taxon>
        <taxon>Viridiplantae</taxon>
        <taxon>Streptophyta</taxon>
        <taxon>Embryophyta</taxon>
        <taxon>Tracheophyta</taxon>
        <taxon>Spermatophyta</taxon>
        <taxon>Magnoliopsida</taxon>
        <taxon>eudicotyledons</taxon>
        <taxon>Gunneridae</taxon>
        <taxon>Pentapetalae</taxon>
        <taxon>asterids</taxon>
        <taxon>lamiids</taxon>
        <taxon>Lamiales</taxon>
        <taxon>Orobanchaceae</taxon>
        <taxon>Rehmannieae</taxon>
        <taxon>Rehmannia</taxon>
    </lineage>
</organism>
<accession>A0ABR0U412</accession>
<sequence>MIPLPPSPSMLPFSASGSGSASGGGGGGADDDDFPMRDERFPQWSNQETRDFIEIRAQLEFDFTTAKRNKSLWEMVANRMREKGYRRTPDQCKCKWKNLVNRYKGQEASDVDNGRRCPFFDELHAVFSARAYRMQPPQLNADTVIPKARKTLTNASEDQSHEEFSQEQENDEEIEVNQAGKARVVPKRKIGREKRQKIAETENYTTNVNKNDSVINALQEMMRNFIQQQQRIDMHWRESMEKHAEEREMFEDEWRKKMEKLERERLVMENAWREREEQRRLREESRAQKRDALLTTLLNKLVRDENNP</sequence>
<dbReference type="InterPro" id="IPR001005">
    <property type="entry name" value="SANT/Myb"/>
</dbReference>
<feature type="region of interest" description="Disordered" evidence="7">
    <location>
        <begin position="1"/>
        <end position="40"/>
    </location>
</feature>
<evidence type="ECO:0000256" key="3">
    <source>
        <dbReference type="ARBA" id="ARBA00023125"/>
    </source>
</evidence>
<proteinExistence type="predicted"/>
<evidence type="ECO:0000256" key="5">
    <source>
        <dbReference type="ARBA" id="ARBA00023242"/>
    </source>
</evidence>
<feature type="coiled-coil region" evidence="6">
    <location>
        <begin position="251"/>
        <end position="278"/>
    </location>
</feature>
<keyword evidence="6" id="KW-0175">Coiled coil</keyword>
<keyword evidence="10" id="KW-1185">Reference proteome</keyword>
<evidence type="ECO:0000313" key="10">
    <source>
        <dbReference type="Proteomes" id="UP001318860"/>
    </source>
</evidence>
<evidence type="ECO:0000256" key="2">
    <source>
        <dbReference type="ARBA" id="ARBA00023015"/>
    </source>
</evidence>
<dbReference type="InterPro" id="IPR044822">
    <property type="entry name" value="Myb_DNA-bind_4"/>
</dbReference>
<dbReference type="Gene3D" id="1.10.10.60">
    <property type="entry name" value="Homeodomain-like"/>
    <property type="match status" value="1"/>
</dbReference>
<comment type="caution">
    <text evidence="9">The sequence shown here is derived from an EMBL/GenBank/DDBJ whole genome shotgun (WGS) entry which is preliminary data.</text>
</comment>
<dbReference type="Pfam" id="PF13837">
    <property type="entry name" value="Myb_DNA-bind_4"/>
    <property type="match status" value="1"/>
</dbReference>
<dbReference type="CDD" id="cd12203">
    <property type="entry name" value="GT1"/>
    <property type="match status" value="1"/>
</dbReference>
<reference evidence="9 10" key="1">
    <citation type="journal article" date="2021" name="Comput. Struct. Biotechnol. J.">
        <title>De novo genome assembly of the potent medicinal plant Rehmannia glutinosa using nanopore technology.</title>
        <authorList>
            <person name="Ma L."/>
            <person name="Dong C."/>
            <person name="Song C."/>
            <person name="Wang X."/>
            <person name="Zheng X."/>
            <person name="Niu Y."/>
            <person name="Chen S."/>
            <person name="Feng W."/>
        </authorList>
    </citation>
    <scope>NUCLEOTIDE SEQUENCE [LARGE SCALE GENOMIC DNA]</scope>
    <source>
        <strain evidence="9">DH-2019</strain>
    </source>
</reference>
<evidence type="ECO:0000259" key="8">
    <source>
        <dbReference type="PROSITE" id="PS50090"/>
    </source>
</evidence>